<keyword evidence="10" id="KW-0129">CBS domain</keyword>
<evidence type="ECO:0000256" key="11">
    <source>
        <dbReference type="SAM" id="Phobius"/>
    </source>
</evidence>
<evidence type="ECO:0000256" key="6">
    <source>
        <dbReference type="ARBA" id="ARBA00023136"/>
    </source>
</evidence>
<feature type="transmembrane region" description="Helical" evidence="11">
    <location>
        <begin position="187"/>
        <end position="211"/>
    </location>
</feature>
<evidence type="ECO:0000256" key="4">
    <source>
        <dbReference type="ARBA" id="ARBA00022989"/>
    </source>
</evidence>
<organism evidence="13 14">
    <name type="scientific">Candidatus Acidulodesulfobacterium ferriphilum</name>
    <dbReference type="NCBI Taxonomy" id="2597223"/>
    <lineage>
        <taxon>Bacteria</taxon>
        <taxon>Deltaproteobacteria</taxon>
        <taxon>Candidatus Acidulodesulfobacterales</taxon>
        <taxon>Candidatus Acidulodesulfobacterium</taxon>
    </lineage>
</organism>
<dbReference type="EMBL" id="SGBD01000001">
    <property type="protein sequence ID" value="RZD14761.1"/>
    <property type="molecule type" value="Genomic_DNA"/>
</dbReference>
<dbReference type="PROSITE" id="PS51371">
    <property type="entry name" value="CBS"/>
    <property type="match status" value="2"/>
</dbReference>
<dbReference type="InterPro" id="IPR046342">
    <property type="entry name" value="CBS_dom_sf"/>
</dbReference>
<keyword evidence="5" id="KW-0406">Ion transport</keyword>
<dbReference type="CDD" id="cd02205">
    <property type="entry name" value="CBS_pair_SF"/>
    <property type="match status" value="1"/>
</dbReference>
<dbReference type="Gene3D" id="3.10.580.10">
    <property type="entry name" value="CBS-domain"/>
    <property type="match status" value="2"/>
</dbReference>
<feature type="transmembrane region" description="Helical" evidence="11">
    <location>
        <begin position="361"/>
        <end position="386"/>
    </location>
</feature>
<sequence length="605" mass="65793">MPSLKKTFIKAKTNLKRKIILFQDNSIFYFSRWIFFGVLIGIIAGIGAIVFNSLIRLFRFIFQVSLAHYYSPRPGLLGQTGAPPNTVAIHWVIPLIIMFGGLLSGLLVYTFAPEAEGHGTDAAIDAFHNKDGFIRGRVPIIKTLASAVTLGSGGSGGREGPVAQIGAGFGSVLATYLGLPVPDRRTMLVAGIGAGIGAIFKSPLAGAMFGVEVLYSEMDFEGGALMLSIIAAIVGYSIYAYFYAGFSPVVLTPMFTYSRPIILIFYAVLGIFLAFMGNFYVRFFYFVHDIFKKINIKPHFKPMLGGALVGIIAYFFPEIMGVGYGWLQLAVLGKLTIITLILLGFFKIAATSFTISSGGSAGVYAPSLVIGGAFGGAIGGIFHILFPQLVLASDIAPFVLIGMGGFFAGAAKTPISSLLMVSEMTGSYGLLPPLMLVSAITFVASGKKSIYSKQKRNRMESPAHFKDYLIKPLQRYSVKDVMEEGSAAKPIDPDMPLYEMIKIFFNSNFFMHPVIDKTGKIVGTIKYDKIKNIMLTSPDDSRLAKDIMDPPPIPRIKINDTLDIAVHSFFRKNADELIIVDEKGDYRGILRKRDVVLAIEGGQKI</sequence>
<feature type="domain" description="CBS" evidence="12">
    <location>
        <begin position="548"/>
        <end position="605"/>
    </location>
</feature>
<dbReference type="Pfam" id="PF00654">
    <property type="entry name" value="Voltage_CLC"/>
    <property type="match status" value="1"/>
</dbReference>
<evidence type="ECO:0000256" key="3">
    <source>
        <dbReference type="ARBA" id="ARBA00022692"/>
    </source>
</evidence>
<feature type="domain" description="CBS" evidence="12">
    <location>
        <begin position="482"/>
        <end position="541"/>
    </location>
</feature>
<evidence type="ECO:0000313" key="14">
    <source>
        <dbReference type="Proteomes" id="UP000320813"/>
    </source>
</evidence>
<feature type="transmembrane region" description="Helical" evidence="11">
    <location>
        <begin position="428"/>
        <end position="446"/>
    </location>
</feature>
<feature type="transmembrane region" description="Helical" evidence="11">
    <location>
        <begin position="223"/>
        <end position="242"/>
    </location>
</feature>
<dbReference type="SUPFAM" id="SSF54631">
    <property type="entry name" value="CBS-domain pair"/>
    <property type="match status" value="1"/>
</dbReference>
<feature type="transmembrane region" description="Helical" evidence="11">
    <location>
        <begin position="262"/>
        <end position="281"/>
    </location>
</feature>
<name>A0A519BBV5_9DELT</name>
<dbReference type="Gene3D" id="1.10.3080.10">
    <property type="entry name" value="Clc chloride channel"/>
    <property type="match status" value="1"/>
</dbReference>
<dbReference type="Pfam" id="PF00571">
    <property type="entry name" value="CBS"/>
    <property type="match status" value="2"/>
</dbReference>
<dbReference type="GO" id="GO:0034707">
    <property type="term" value="C:chloride channel complex"/>
    <property type="evidence" value="ECO:0007669"/>
    <property type="project" value="UniProtKB-KW"/>
</dbReference>
<comment type="caution">
    <text evidence="13">The sequence shown here is derived from an EMBL/GenBank/DDBJ whole genome shotgun (WGS) entry which is preliminary data.</text>
</comment>
<evidence type="ECO:0000259" key="12">
    <source>
        <dbReference type="PROSITE" id="PS51371"/>
    </source>
</evidence>
<dbReference type="PRINTS" id="PR00762">
    <property type="entry name" value="CLCHANNEL"/>
</dbReference>
<feature type="transmembrane region" description="Helical" evidence="11">
    <location>
        <begin position="302"/>
        <end position="320"/>
    </location>
</feature>
<evidence type="ECO:0000256" key="9">
    <source>
        <dbReference type="ARBA" id="ARBA00023303"/>
    </source>
</evidence>
<comment type="subcellular location">
    <subcellularLocation>
        <location evidence="1">Membrane</location>
        <topology evidence="1">Multi-pass membrane protein</topology>
    </subcellularLocation>
</comment>
<dbReference type="InterPro" id="IPR000644">
    <property type="entry name" value="CBS_dom"/>
</dbReference>
<keyword evidence="9" id="KW-0407">Ion channel</keyword>
<dbReference type="SUPFAM" id="SSF81340">
    <property type="entry name" value="Clc chloride channel"/>
    <property type="match status" value="1"/>
</dbReference>
<dbReference type="InterPro" id="IPR050368">
    <property type="entry name" value="ClC-type_chloride_channel"/>
</dbReference>
<reference evidence="13 14" key="1">
    <citation type="submission" date="2019-01" db="EMBL/GenBank/DDBJ databases">
        <title>Insights into ecological role of a new deltaproteobacterial order Candidatus Sinidesulfobacterales (Sva0485) by metagenomics and metatranscriptomics.</title>
        <authorList>
            <person name="Tan S."/>
            <person name="Liu J."/>
            <person name="Fang Y."/>
            <person name="Hedlund B.P."/>
            <person name="Lian Z.H."/>
            <person name="Huang L.Y."/>
            <person name="Li J.T."/>
            <person name="Huang L.N."/>
            <person name="Li W.J."/>
            <person name="Jiang H.C."/>
            <person name="Dong H.L."/>
            <person name="Shu W.S."/>
        </authorList>
    </citation>
    <scope>NUCLEOTIDE SEQUENCE [LARGE SCALE GENOMIC DNA]</scope>
    <source>
        <strain evidence="13">AP3</strain>
    </source>
</reference>
<keyword evidence="2" id="KW-0813">Transport</keyword>
<proteinExistence type="predicted"/>
<dbReference type="PANTHER" id="PTHR43427">
    <property type="entry name" value="CHLORIDE CHANNEL PROTEIN CLC-E"/>
    <property type="match status" value="1"/>
</dbReference>
<dbReference type="InterPro" id="IPR001807">
    <property type="entry name" value="ClC"/>
</dbReference>
<gene>
    <name evidence="13" type="ORF">EVJ47_00285</name>
</gene>
<protein>
    <submittedName>
        <fullName evidence="13">Chloride channel protein</fullName>
    </submittedName>
</protein>
<dbReference type="InterPro" id="IPR014743">
    <property type="entry name" value="Cl-channel_core"/>
</dbReference>
<evidence type="ECO:0000256" key="5">
    <source>
        <dbReference type="ARBA" id="ARBA00023065"/>
    </source>
</evidence>
<feature type="transmembrane region" description="Helical" evidence="11">
    <location>
        <begin position="33"/>
        <end position="55"/>
    </location>
</feature>
<evidence type="ECO:0000313" key="13">
    <source>
        <dbReference type="EMBL" id="RZD14761.1"/>
    </source>
</evidence>
<dbReference type="FunFam" id="1.10.3080.10:FF:000018">
    <property type="entry name" value="Chloride transporter, ClC family"/>
    <property type="match status" value="1"/>
</dbReference>
<evidence type="ECO:0000256" key="2">
    <source>
        <dbReference type="ARBA" id="ARBA00022448"/>
    </source>
</evidence>
<dbReference type="PANTHER" id="PTHR43427:SF6">
    <property type="entry name" value="CHLORIDE CHANNEL PROTEIN CLC-E"/>
    <property type="match status" value="1"/>
</dbReference>
<evidence type="ECO:0000256" key="7">
    <source>
        <dbReference type="ARBA" id="ARBA00023173"/>
    </source>
</evidence>
<dbReference type="Proteomes" id="UP000320813">
    <property type="component" value="Unassembled WGS sequence"/>
</dbReference>
<feature type="transmembrane region" description="Helical" evidence="11">
    <location>
        <begin position="398"/>
        <end position="421"/>
    </location>
</feature>
<evidence type="ECO:0000256" key="1">
    <source>
        <dbReference type="ARBA" id="ARBA00004141"/>
    </source>
</evidence>
<evidence type="ECO:0000256" key="8">
    <source>
        <dbReference type="ARBA" id="ARBA00023214"/>
    </source>
</evidence>
<dbReference type="CDD" id="cd00400">
    <property type="entry name" value="Voltage_gated_ClC"/>
    <property type="match status" value="1"/>
</dbReference>
<keyword evidence="6 11" id="KW-0472">Membrane</keyword>
<keyword evidence="7" id="KW-0869">Chloride channel</keyword>
<dbReference type="AlphaFoldDB" id="A0A519BBV5"/>
<keyword evidence="4 11" id="KW-1133">Transmembrane helix</keyword>
<evidence type="ECO:0000256" key="10">
    <source>
        <dbReference type="PROSITE-ProRule" id="PRU00703"/>
    </source>
</evidence>
<feature type="transmembrane region" description="Helical" evidence="11">
    <location>
        <begin position="91"/>
        <end position="112"/>
    </location>
</feature>
<feature type="transmembrane region" description="Helical" evidence="11">
    <location>
        <begin position="326"/>
        <end position="349"/>
    </location>
</feature>
<accession>A0A519BBV5</accession>
<dbReference type="GO" id="GO:0005254">
    <property type="term" value="F:chloride channel activity"/>
    <property type="evidence" value="ECO:0007669"/>
    <property type="project" value="UniProtKB-KW"/>
</dbReference>
<keyword evidence="8" id="KW-0868">Chloride</keyword>
<keyword evidence="3 11" id="KW-0812">Transmembrane</keyword>